<dbReference type="GO" id="GO:0003735">
    <property type="term" value="F:structural constituent of ribosome"/>
    <property type="evidence" value="ECO:0007669"/>
    <property type="project" value="InterPro"/>
</dbReference>
<name>A0A6M1TMZ8_9RHOB</name>
<evidence type="ECO:0000256" key="1">
    <source>
        <dbReference type="ARBA" id="ARBA00006598"/>
    </source>
</evidence>
<dbReference type="NCBIfam" id="TIGR00001">
    <property type="entry name" value="rpmI_bact"/>
    <property type="match status" value="1"/>
</dbReference>
<dbReference type="InterPro" id="IPR001706">
    <property type="entry name" value="Ribosomal_bL35"/>
</dbReference>
<comment type="similarity">
    <text evidence="1 5 6">Belongs to the bacterial ribosomal protein bL35 family.</text>
</comment>
<protein>
    <recommendedName>
        <fullName evidence="4 5">Large ribosomal subunit protein bL35</fullName>
    </recommendedName>
</protein>
<keyword evidence="8" id="KW-1185">Reference proteome</keyword>
<dbReference type="PANTHER" id="PTHR33343">
    <property type="entry name" value="54S RIBOSOMAL PROTEIN BL35M"/>
    <property type="match status" value="1"/>
</dbReference>
<keyword evidence="2 5" id="KW-0689">Ribosomal protein</keyword>
<evidence type="ECO:0000256" key="3">
    <source>
        <dbReference type="ARBA" id="ARBA00023274"/>
    </source>
</evidence>
<dbReference type="InterPro" id="IPR021137">
    <property type="entry name" value="Ribosomal_bL35-like"/>
</dbReference>
<dbReference type="GO" id="GO:0006412">
    <property type="term" value="P:translation"/>
    <property type="evidence" value="ECO:0007669"/>
    <property type="project" value="UniProtKB-UniRule"/>
</dbReference>
<dbReference type="FunFam" id="4.10.410.60:FF:000001">
    <property type="entry name" value="50S ribosomal protein L35"/>
    <property type="match status" value="1"/>
</dbReference>
<evidence type="ECO:0000256" key="6">
    <source>
        <dbReference type="RuleBase" id="RU000568"/>
    </source>
</evidence>
<dbReference type="Gene3D" id="4.10.410.60">
    <property type="match status" value="1"/>
</dbReference>
<dbReference type="Proteomes" id="UP000474758">
    <property type="component" value="Unassembled WGS sequence"/>
</dbReference>
<keyword evidence="3 5" id="KW-0687">Ribonucleoprotein</keyword>
<dbReference type="InterPro" id="IPR037229">
    <property type="entry name" value="Ribosomal_bL35_sf"/>
</dbReference>
<dbReference type="InterPro" id="IPR018265">
    <property type="entry name" value="Ribosomal_bL35_CS"/>
</dbReference>
<dbReference type="EMBL" id="JAALFE010000001">
    <property type="protein sequence ID" value="NGQ89407.1"/>
    <property type="molecule type" value="Genomic_DNA"/>
</dbReference>
<accession>A0A6M1TMZ8</accession>
<dbReference type="PROSITE" id="PS00936">
    <property type="entry name" value="RIBOSOMAL_L35"/>
    <property type="match status" value="1"/>
</dbReference>
<evidence type="ECO:0000256" key="5">
    <source>
        <dbReference type="HAMAP-Rule" id="MF_00514"/>
    </source>
</evidence>
<proteinExistence type="inferred from homology"/>
<dbReference type="SUPFAM" id="SSF143034">
    <property type="entry name" value="L35p-like"/>
    <property type="match status" value="1"/>
</dbReference>
<dbReference type="PANTHER" id="PTHR33343:SF1">
    <property type="entry name" value="LARGE RIBOSOMAL SUBUNIT PROTEIN BL35M"/>
    <property type="match status" value="1"/>
</dbReference>
<evidence type="ECO:0000256" key="4">
    <source>
        <dbReference type="ARBA" id="ARBA00071664"/>
    </source>
</evidence>
<dbReference type="HAMAP" id="MF_00514">
    <property type="entry name" value="Ribosomal_bL35"/>
    <property type="match status" value="1"/>
</dbReference>
<dbReference type="GO" id="GO:0022625">
    <property type="term" value="C:cytosolic large ribosomal subunit"/>
    <property type="evidence" value="ECO:0007669"/>
    <property type="project" value="TreeGrafter"/>
</dbReference>
<gene>
    <name evidence="5 7" type="primary">rpmI</name>
    <name evidence="7" type="ORF">G5V65_00755</name>
</gene>
<organism evidence="7 8">
    <name type="scientific">Paragemmobacter kunshanensis</name>
    <dbReference type="NCBI Taxonomy" id="2583234"/>
    <lineage>
        <taxon>Bacteria</taxon>
        <taxon>Pseudomonadati</taxon>
        <taxon>Pseudomonadota</taxon>
        <taxon>Alphaproteobacteria</taxon>
        <taxon>Rhodobacterales</taxon>
        <taxon>Paracoccaceae</taxon>
        <taxon>Paragemmobacter</taxon>
    </lineage>
</organism>
<sequence>MPKMKTKSAAKKRFSFTASGRVKAGVAGKRHGMIKRTTKFIRDASGTMLLCDSDAKIVKKYMPYDR</sequence>
<evidence type="ECO:0000313" key="7">
    <source>
        <dbReference type="EMBL" id="NGQ89407.1"/>
    </source>
</evidence>
<dbReference type="Pfam" id="PF01632">
    <property type="entry name" value="Ribosomal_L35p"/>
    <property type="match status" value="1"/>
</dbReference>
<comment type="caution">
    <text evidence="7">The sequence shown here is derived from an EMBL/GenBank/DDBJ whole genome shotgun (WGS) entry which is preliminary data.</text>
</comment>
<evidence type="ECO:0000256" key="2">
    <source>
        <dbReference type="ARBA" id="ARBA00022980"/>
    </source>
</evidence>
<dbReference type="RefSeq" id="WP_031338626.1">
    <property type="nucleotide sequence ID" value="NZ_JAALFE010000001.1"/>
</dbReference>
<dbReference type="AlphaFoldDB" id="A0A6M1TMZ8"/>
<dbReference type="PRINTS" id="PR00064">
    <property type="entry name" value="RIBOSOMALL35"/>
</dbReference>
<evidence type="ECO:0000313" key="8">
    <source>
        <dbReference type="Proteomes" id="UP000474758"/>
    </source>
</evidence>
<reference evidence="7 8" key="1">
    <citation type="submission" date="2020-02" db="EMBL/GenBank/DDBJ databases">
        <title>Rhodobacter translucens sp. nov., a novel bacterium isolated from activated sludge.</title>
        <authorList>
            <person name="Liu J."/>
        </authorList>
    </citation>
    <scope>NUCLEOTIDE SEQUENCE [LARGE SCALE GENOMIC DNA]</scope>
    <source>
        <strain evidence="7 8">HX-7-19</strain>
    </source>
</reference>